<dbReference type="Proteomes" id="UP001549257">
    <property type="component" value="Unassembled WGS sequence"/>
</dbReference>
<dbReference type="SUPFAM" id="SSF55729">
    <property type="entry name" value="Acyl-CoA N-acyltransferases (Nat)"/>
    <property type="match status" value="1"/>
</dbReference>
<evidence type="ECO:0000256" key="1">
    <source>
        <dbReference type="ARBA" id="ARBA00022679"/>
    </source>
</evidence>
<dbReference type="InterPro" id="IPR050680">
    <property type="entry name" value="YpeA/RimI_acetyltransf"/>
</dbReference>
<gene>
    <name evidence="4" type="ORF">ABIE21_000704</name>
</gene>
<dbReference type="PANTHER" id="PTHR43420:SF44">
    <property type="entry name" value="ACETYLTRANSFERASE YPEA"/>
    <property type="match status" value="1"/>
</dbReference>
<dbReference type="Gene3D" id="3.40.630.30">
    <property type="match status" value="1"/>
</dbReference>
<evidence type="ECO:0000313" key="4">
    <source>
        <dbReference type="EMBL" id="MET4581214.1"/>
    </source>
</evidence>
<accession>A0ABV2QJJ1</accession>
<dbReference type="InterPro" id="IPR016181">
    <property type="entry name" value="Acyl_CoA_acyltransferase"/>
</dbReference>
<keyword evidence="2" id="KW-0012">Acyltransferase</keyword>
<dbReference type="RefSeq" id="WP_354023399.1">
    <property type="nucleotide sequence ID" value="NZ_JBEPSJ010000001.1"/>
</dbReference>
<feature type="domain" description="N-acetyltransferase" evidence="3">
    <location>
        <begin position="2"/>
        <end position="164"/>
    </location>
</feature>
<keyword evidence="5" id="KW-1185">Reference proteome</keyword>
<evidence type="ECO:0000256" key="2">
    <source>
        <dbReference type="ARBA" id="ARBA00023315"/>
    </source>
</evidence>
<sequence length="164" mass="18242">MLKILPFVTELRDEVLALSLRAWGPVFPLVEKTVPPFVYAAFYPGGWSKRQYDDLAAVLDGEPENVDVAFTGERLAGWVCTRLHTEDRMGEIYVLAVDPDSQRQGVGRALMLHSMSRAKAAGMGMVMVETGDDPGHAPARQAYEANGFERWPVARYFRDLTGPL</sequence>
<name>A0ABV2QJJ1_9MICO</name>
<evidence type="ECO:0000259" key="3">
    <source>
        <dbReference type="PROSITE" id="PS51186"/>
    </source>
</evidence>
<dbReference type="InterPro" id="IPR000182">
    <property type="entry name" value="GNAT_dom"/>
</dbReference>
<dbReference type="EMBL" id="JBEPSJ010000001">
    <property type="protein sequence ID" value="MET4581214.1"/>
    <property type="molecule type" value="Genomic_DNA"/>
</dbReference>
<protein>
    <submittedName>
        <fullName evidence="4">GNAT superfamily N-acetyltransferase</fullName>
    </submittedName>
</protein>
<comment type="caution">
    <text evidence="4">The sequence shown here is derived from an EMBL/GenBank/DDBJ whole genome shotgun (WGS) entry which is preliminary data.</text>
</comment>
<evidence type="ECO:0000313" key="5">
    <source>
        <dbReference type="Proteomes" id="UP001549257"/>
    </source>
</evidence>
<reference evidence="4 5" key="1">
    <citation type="submission" date="2024-06" db="EMBL/GenBank/DDBJ databases">
        <title>Sorghum-associated microbial communities from plants grown in Nebraska, USA.</title>
        <authorList>
            <person name="Schachtman D."/>
        </authorList>
    </citation>
    <scope>NUCLEOTIDE SEQUENCE [LARGE SCALE GENOMIC DNA]</scope>
    <source>
        <strain evidence="4 5">2857</strain>
    </source>
</reference>
<keyword evidence="1" id="KW-0808">Transferase</keyword>
<dbReference type="PANTHER" id="PTHR43420">
    <property type="entry name" value="ACETYLTRANSFERASE"/>
    <property type="match status" value="1"/>
</dbReference>
<dbReference type="PROSITE" id="PS51186">
    <property type="entry name" value="GNAT"/>
    <property type="match status" value="1"/>
</dbReference>
<dbReference type="Pfam" id="PF00583">
    <property type="entry name" value="Acetyltransf_1"/>
    <property type="match status" value="1"/>
</dbReference>
<proteinExistence type="predicted"/>
<dbReference type="CDD" id="cd04301">
    <property type="entry name" value="NAT_SF"/>
    <property type="match status" value="1"/>
</dbReference>
<organism evidence="4 5">
    <name type="scientific">Conyzicola nivalis</name>
    <dbReference type="NCBI Taxonomy" id="1477021"/>
    <lineage>
        <taxon>Bacteria</taxon>
        <taxon>Bacillati</taxon>
        <taxon>Actinomycetota</taxon>
        <taxon>Actinomycetes</taxon>
        <taxon>Micrococcales</taxon>
        <taxon>Microbacteriaceae</taxon>
        <taxon>Conyzicola</taxon>
    </lineage>
</organism>